<dbReference type="PANTHER" id="PTHR43283">
    <property type="entry name" value="BETA-LACTAMASE-RELATED"/>
    <property type="match status" value="1"/>
</dbReference>
<dbReference type="InterPro" id="IPR050789">
    <property type="entry name" value="Diverse_Enzym_Activities"/>
</dbReference>
<dbReference type="EC" id="3.1.1.103" evidence="2"/>
<keyword evidence="3" id="KW-1185">Reference proteome</keyword>
<accession>A0ABV3GQY3</accession>
<keyword evidence="2" id="KW-0378">Hydrolase</keyword>
<evidence type="ECO:0000313" key="3">
    <source>
        <dbReference type="Proteomes" id="UP001551675"/>
    </source>
</evidence>
<dbReference type="Gene3D" id="3.40.710.10">
    <property type="entry name" value="DD-peptidase/beta-lactamase superfamily"/>
    <property type="match status" value="1"/>
</dbReference>
<evidence type="ECO:0000313" key="2">
    <source>
        <dbReference type="EMBL" id="MEV0974049.1"/>
    </source>
</evidence>
<proteinExistence type="predicted"/>
<protein>
    <submittedName>
        <fullName evidence="2">Serine hydrolase domain-containing protein</fullName>
        <ecNumber evidence="2">3.1.1.103</ecNumber>
    </submittedName>
</protein>
<dbReference type="EMBL" id="JBFALK010000026">
    <property type="protein sequence ID" value="MEV0974049.1"/>
    <property type="molecule type" value="Genomic_DNA"/>
</dbReference>
<dbReference type="Proteomes" id="UP001551675">
    <property type="component" value="Unassembled WGS sequence"/>
</dbReference>
<dbReference type="SUPFAM" id="SSF56601">
    <property type="entry name" value="beta-lactamase/transpeptidase-like"/>
    <property type="match status" value="1"/>
</dbReference>
<name>A0ABV3GQY3_MICGL</name>
<comment type="caution">
    <text evidence="2">The sequence shown here is derived from an EMBL/GenBank/DDBJ whole genome shotgun (WGS) entry which is preliminary data.</text>
</comment>
<gene>
    <name evidence="2" type="ORF">AB0I59_36115</name>
</gene>
<organism evidence="2 3">
    <name type="scientific">Microtetraspora glauca</name>
    <dbReference type="NCBI Taxonomy" id="1996"/>
    <lineage>
        <taxon>Bacteria</taxon>
        <taxon>Bacillati</taxon>
        <taxon>Actinomycetota</taxon>
        <taxon>Actinomycetes</taxon>
        <taxon>Streptosporangiales</taxon>
        <taxon>Streptosporangiaceae</taxon>
        <taxon>Microtetraspora</taxon>
    </lineage>
</organism>
<dbReference type="InterPro" id="IPR001466">
    <property type="entry name" value="Beta-lactam-related"/>
</dbReference>
<evidence type="ECO:0000259" key="1">
    <source>
        <dbReference type="Pfam" id="PF00144"/>
    </source>
</evidence>
<dbReference type="RefSeq" id="WP_358140248.1">
    <property type="nucleotide sequence ID" value="NZ_JBFALK010000026.1"/>
</dbReference>
<dbReference type="InterPro" id="IPR012338">
    <property type="entry name" value="Beta-lactam/transpept-like"/>
</dbReference>
<reference evidence="2 3" key="1">
    <citation type="submission" date="2024-06" db="EMBL/GenBank/DDBJ databases">
        <title>The Natural Products Discovery Center: Release of the First 8490 Sequenced Strains for Exploring Actinobacteria Biosynthetic Diversity.</title>
        <authorList>
            <person name="Kalkreuter E."/>
            <person name="Kautsar S.A."/>
            <person name="Yang D."/>
            <person name="Bader C.D."/>
            <person name="Teijaro C.N."/>
            <person name="Fluegel L."/>
            <person name="Davis C.M."/>
            <person name="Simpson J.R."/>
            <person name="Lauterbach L."/>
            <person name="Steele A.D."/>
            <person name="Gui C."/>
            <person name="Meng S."/>
            <person name="Li G."/>
            <person name="Viehrig K."/>
            <person name="Ye F."/>
            <person name="Su P."/>
            <person name="Kiefer A.F."/>
            <person name="Nichols A."/>
            <person name="Cepeda A.J."/>
            <person name="Yan W."/>
            <person name="Fan B."/>
            <person name="Jiang Y."/>
            <person name="Adhikari A."/>
            <person name="Zheng C.-J."/>
            <person name="Schuster L."/>
            <person name="Cowan T.M."/>
            <person name="Smanski M.J."/>
            <person name="Chevrette M.G."/>
            <person name="De Carvalho L.P.S."/>
            <person name="Shen B."/>
        </authorList>
    </citation>
    <scope>NUCLEOTIDE SEQUENCE [LARGE SCALE GENOMIC DNA]</scope>
    <source>
        <strain evidence="2 3">NPDC050100</strain>
    </source>
</reference>
<feature type="domain" description="Beta-lactamase-related" evidence="1">
    <location>
        <begin position="28"/>
        <end position="338"/>
    </location>
</feature>
<dbReference type="Pfam" id="PF00144">
    <property type="entry name" value="Beta-lactamase"/>
    <property type="match status" value="1"/>
</dbReference>
<dbReference type="GO" id="GO:0016787">
    <property type="term" value="F:hydrolase activity"/>
    <property type="evidence" value="ECO:0007669"/>
    <property type="project" value="UniProtKB-KW"/>
</dbReference>
<sequence>MPKVGERRPDLDRADAERRDSIAMEDMLTEAARRLGVTGAQAAVIAGGEPRVAAVGTANAELGIPMDPRTLIQIGSTAKLHTAVLVMTLVDEGLVDLDAPVRRYLPELRLADEEAARSVTPRHLLSMTSGIDNGRYDDDHDDPLGYLSTFADLDMLFAPGDGYSYSNASTVVSGALVARMTGLSWDEALRRRVFEPLGLRDRATLWEELPYHRIAVGHAPDGSVVRPWALARGSGPAGSTLCSTAADLARFGELFLRDGGGVLSPGACAAMQVPQVALPTRRFADEWCLGPYRRDFSGLEVFGHSGTNLGGSSTLLWSPSTGTVVAVVCNTPHAGYPLAAEVAAHVLGSVPEDVEPVTRQTADPGRYEGRYAACDLRYDVTSADGVLTVTLEEAATGRSSPPVALLPLDGDRFLPEVDLSGGRGWDLAFVVEDGSAVRLVSGAFAARRVR</sequence>